<keyword evidence="2" id="KW-1185">Reference proteome</keyword>
<proteinExistence type="predicted"/>
<name>A0A1G6CJN5_9BACT</name>
<dbReference type="InterPro" id="IPR009794">
    <property type="entry name" value="ASRT"/>
</dbReference>
<dbReference type="Gene3D" id="2.60.290.11">
    <property type="entry name" value="TM1070-like"/>
    <property type="match status" value="1"/>
</dbReference>
<dbReference type="InterPro" id="IPR036698">
    <property type="entry name" value="TM1070-like_sf"/>
</dbReference>
<organism evidence="1 2">
    <name type="scientific">Desulfonatronum thiosulfatophilum</name>
    <dbReference type="NCBI Taxonomy" id="617002"/>
    <lineage>
        <taxon>Bacteria</taxon>
        <taxon>Pseudomonadati</taxon>
        <taxon>Thermodesulfobacteriota</taxon>
        <taxon>Desulfovibrionia</taxon>
        <taxon>Desulfovibrionales</taxon>
        <taxon>Desulfonatronaceae</taxon>
        <taxon>Desulfonatronum</taxon>
    </lineage>
</organism>
<evidence type="ECO:0008006" key="3">
    <source>
        <dbReference type="Google" id="ProtNLM"/>
    </source>
</evidence>
<reference evidence="1 2" key="1">
    <citation type="submission" date="2016-10" db="EMBL/GenBank/DDBJ databases">
        <authorList>
            <person name="de Groot N.N."/>
        </authorList>
    </citation>
    <scope>NUCLEOTIDE SEQUENCE [LARGE SCALE GENOMIC DNA]</scope>
    <source>
        <strain evidence="1 2">ASO4-2</strain>
    </source>
</reference>
<gene>
    <name evidence="1" type="ORF">SAMN05660653_01579</name>
</gene>
<dbReference type="STRING" id="617002.SAMN05660653_01579"/>
<accession>A0A1G6CJN5</accession>
<dbReference type="EMBL" id="FMXO01000008">
    <property type="protein sequence ID" value="SDB33066.1"/>
    <property type="molecule type" value="Genomic_DNA"/>
</dbReference>
<dbReference type="SUPFAM" id="SSF89232">
    <property type="entry name" value="Hypothetical protein TM1070"/>
    <property type="match status" value="1"/>
</dbReference>
<sequence>MGRTTWMISAGHIPLRSTGREPENTSRDELCFLNAGYREAQVEVTLFYADREPVGPYRLEIPPRRIRRVRVNNLINPEAPPLDTDYGAVIESNVPIVVQFERTDTSDAKPAMPAIMGFAT</sequence>
<dbReference type="Proteomes" id="UP000198771">
    <property type="component" value="Unassembled WGS sequence"/>
</dbReference>
<evidence type="ECO:0000313" key="1">
    <source>
        <dbReference type="EMBL" id="SDB33066.1"/>
    </source>
</evidence>
<dbReference type="AlphaFoldDB" id="A0A1G6CJN5"/>
<evidence type="ECO:0000313" key="2">
    <source>
        <dbReference type="Proteomes" id="UP000198771"/>
    </source>
</evidence>
<protein>
    <recommendedName>
        <fullName evidence="3">Sensory rhodopsin transducer</fullName>
    </recommendedName>
</protein>
<dbReference type="Pfam" id="PF07100">
    <property type="entry name" value="ASRT"/>
    <property type="match status" value="1"/>
</dbReference>
<dbReference type="RefSeq" id="WP_208596595.1">
    <property type="nucleotide sequence ID" value="NZ_FMXO01000008.1"/>
</dbReference>
<dbReference type="PIRSF" id="PIRSF008711">
    <property type="entry name" value="UCP008711"/>
    <property type="match status" value="1"/>
</dbReference>